<evidence type="ECO:0000256" key="8">
    <source>
        <dbReference type="HAMAP-Rule" id="MF_00456"/>
    </source>
</evidence>
<evidence type="ECO:0000313" key="11">
    <source>
        <dbReference type="Proteomes" id="UP000545037"/>
    </source>
</evidence>
<dbReference type="InterPro" id="IPR005715">
    <property type="entry name" value="Glu_5kinase/COase_Synthase"/>
</dbReference>
<comment type="caution">
    <text evidence="10">The sequence shown here is derived from an EMBL/GenBank/DDBJ whole genome shotgun (WGS) entry which is preliminary data.</text>
</comment>
<dbReference type="PROSITE" id="PS00902">
    <property type="entry name" value="GLUTAMATE_5_KINASE"/>
    <property type="match status" value="1"/>
</dbReference>
<dbReference type="PROSITE" id="PS50890">
    <property type="entry name" value="PUA"/>
    <property type="match status" value="1"/>
</dbReference>
<evidence type="ECO:0000256" key="1">
    <source>
        <dbReference type="ARBA" id="ARBA00022490"/>
    </source>
</evidence>
<dbReference type="Gene3D" id="2.30.130.10">
    <property type="entry name" value="PUA domain"/>
    <property type="match status" value="1"/>
</dbReference>
<accession>A0A7W9CKA9</accession>
<evidence type="ECO:0000256" key="7">
    <source>
        <dbReference type="ARBA" id="ARBA00022840"/>
    </source>
</evidence>
<dbReference type="PRINTS" id="PR00474">
    <property type="entry name" value="GLU5KINASE"/>
</dbReference>
<sequence>MAVPAFAGMSGNAGAKALVAPHPARHGSCVPQTAATALTAARRIVVKIGSSLVVDAASRGPATDWLAALAGDLARLQREGRQVIVVSSGAVALGRGRLGLARNARLDEKQAAAAVGQSLLMQAWEAAFTPHGLTPAQVLLTRDDTERRRRWLNARATMEALLKLGVVPVVNENDTVATEEIRYGDNDRLAARTAQLTRSDLLILLSDVDGLYTADPRSDPQARHLPLVETLGPDILAMAGGSNAEADVGTGGMATKLEAARIARSAGCATLIVSGAVAQPLAAVQAGARASLITAPATPLAAYKQWIAGSLEPAGAILIDDGAASALATGRSLLASGVRSVEGRFDRGDCVRVRTEGGAPLGVGLAAYAADEMARIQGRHSGEIEGLVGYKGPCVAIHRDDLVLDPT</sequence>
<keyword evidence="5 8" id="KW-0547">Nucleotide-binding</keyword>
<keyword evidence="3 8" id="KW-0641">Proline biosynthesis</keyword>
<dbReference type="GO" id="GO:0055129">
    <property type="term" value="P:L-proline biosynthetic process"/>
    <property type="evidence" value="ECO:0007669"/>
    <property type="project" value="UniProtKB-UniRule"/>
</dbReference>
<gene>
    <name evidence="8" type="primary">proB</name>
    <name evidence="10" type="ORF">GGR13_002369</name>
</gene>
<dbReference type="CDD" id="cd21157">
    <property type="entry name" value="PUA_G5K"/>
    <property type="match status" value="1"/>
</dbReference>
<feature type="binding site" evidence="8">
    <location>
        <position position="186"/>
    </location>
    <ligand>
        <name>substrate</name>
    </ligand>
</feature>
<dbReference type="NCBIfam" id="TIGR01027">
    <property type="entry name" value="proB"/>
    <property type="match status" value="1"/>
</dbReference>
<evidence type="ECO:0000256" key="5">
    <source>
        <dbReference type="ARBA" id="ARBA00022741"/>
    </source>
</evidence>
<feature type="binding site" evidence="8">
    <location>
        <position position="174"/>
    </location>
    <ligand>
        <name>substrate</name>
    </ligand>
</feature>
<feature type="binding site" evidence="8">
    <location>
        <position position="88"/>
    </location>
    <ligand>
        <name>substrate</name>
    </ligand>
</feature>
<dbReference type="PANTHER" id="PTHR43654:SF1">
    <property type="entry name" value="ISOPENTENYL PHOSPHATE KINASE"/>
    <property type="match status" value="1"/>
</dbReference>
<dbReference type="EMBL" id="JACHOR010000004">
    <property type="protein sequence ID" value="MBB5746762.1"/>
    <property type="molecule type" value="Genomic_DNA"/>
</dbReference>
<dbReference type="GO" id="GO:0004349">
    <property type="term" value="F:glutamate 5-kinase activity"/>
    <property type="evidence" value="ECO:0007669"/>
    <property type="project" value="UniProtKB-UniRule"/>
</dbReference>
<dbReference type="PIRSF" id="PIRSF000729">
    <property type="entry name" value="GK"/>
    <property type="match status" value="1"/>
</dbReference>
<comment type="subcellular location">
    <subcellularLocation>
        <location evidence="8">Cytoplasm</location>
    </subcellularLocation>
</comment>
<dbReference type="GO" id="GO:0005829">
    <property type="term" value="C:cytosol"/>
    <property type="evidence" value="ECO:0007669"/>
    <property type="project" value="TreeGrafter"/>
</dbReference>
<keyword evidence="4 8" id="KW-0808">Transferase</keyword>
<keyword evidence="6 8" id="KW-0418">Kinase</keyword>
<feature type="domain" description="PUA" evidence="9">
    <location>
        <begin position="315"/>
        <end position="397"/>
    </location>
</feature>
<evidence type="ECO:0000313" key="10">
    <source>
        <dbReference type="EMBL" id="MBB5746762.1"/>
    </source>
</evidence>
<dbReference type="RefSeq" id="WP_343060375.1">
    <property type="nucleotide sequence ID" value="NZ_JACHOR010000004.1"/>
</dbReference>
<evidence type="ECO:0000256" key="6">
    <source>
        <dbReference type="ARBA" id="ARBA00022777"/>
    </source>
</evidence>
<dbReference type="InterPro" id="IPR036393">
    <property type="entry name" value="AceGlu_kinase-like_sf"/>
</dbReference>
<proteinExistence type="inferred from homology"/>
<dbReference type="CDD" id="cd04242">
    <property type="entry name" value="AAK_G5K_ProB"/>
    <property type="match status" value="1"/>
</dbReference>
<evidence type="ECO:0000256" key="2">
    <source>
        <dbReference type="ARBA" id="ARBA00022605"/>
    </source>
</evidence>
<feature type="binding site" evidence="8">
    <location>
        <position position="47"/>
    </location>
    <ligand>
        <name>ATP</name>
        <dbReference type="ChEBI" id="CHEBI:30616"/>
    </ligand>
</feature>
<dbReference type="GO" id="GO:0005524">
    <property type="term" value="F:ATP binding"/>
    <property type="evidence" value="ECO:0007669"/>
    <property type="project" value="UniProtKB-KW"/>
</dbReference>
<dbReference type="InterPro" id="IPR041739">
    <property type="entry name" value="G5K_ProB"/>
</dbReference>
<dbReference type="SUPFAM" id="SSF88697">
    <property type="entry name" value="PUA domain-like"/>
    <property type="match status" value="1"/>
</dbReference>
<dbReference type="InterPro" id="IPR019797">
    <property type="entry name" value="Glutamate_5-kinase_CS"/>
</dbReference>
<dbReference type="InterPro" id="IPR015947">
    <property type="entry name" value="PUA-like_sf"/>
</dbReference>
<dbReference type="InterPro" id="IPR036974">
    <property type="entry name" value="PUA_sf"/>
</dbReference>
<feature type="binding site" evidence="8">
    <location>
        <begin position="206"/>
        <end position="207"/>
    </location>
    <ligand>
        <name>ATP</name>
        <dbReference type="ChEBI" id="CHEBI:30616"/>
    </ligand>
</feature>
<reference evidence="10 11" key="1">
    <citation type="submission" date="2020-08" db="EMBL/GenBank/DDBJ databases">
        <title>Genomic Encyclopedia of Type Strains, Phase IV (KMG-IV): sequencing the most valuable type-strain genomes for metagenomic binning, comparative biology and taxonomic classification.</title>
        <authorList>
            <person name="Goeker M."/>
        </authorList>
    </citation>
    <scope>NUCLEOTIDE SEQUENCE [LARGE SCALE GENOMIC DNA]</scope>
    <source>
        <strain evidence="10 11">DSM 4737</strain>
    </source>
</reference>
<dbReference type="FunFam" id="3.40.1160.10:FF:000018">
    <property type="entry name" value="Glutamate 5-kinase"/>
    <property type="match status" value="1"/>
</dbReference>
<keyword evidence="1 8" id="KW-0963">Cytoplasm</keyword>
<dbReference type="PANTHER" id="PTHR43654">
    <property type="entry name" value="GLUTAMATE 5-KINASE"/>
    <property type="match status" value="1"/>
</dbReference>
<name>A0A7W9CKA9_9CAUL</name>
<dbReference type="UniPathway" id="UPA00098">
    <property type="reaction ID" value="UER00359"/>
</dbReference>
<organism evidence="10 11">
    <name type="scientific">Brevundimonas variabilis</name>
    <dbReference type="NCBI Taxonomy" id="74312"/>
    <lineage>
        <taxon>Bacteria</taxon>
        <taxon>Pseudomonadati</taxon>
        <taxon>Pseudomonadota</taxon>
        <taxon>Alphaproteobacteria</taxon>
        <taxon>Caulobacterales</taxon>
        <taxon>Caulobacteraceae</taxon>
        <taxon>Brevundimonas</taxon>
    </lineage>
</organism>
<keyword evidence="2 8" id="KW-0028">Amino-acid biosynthesis</keyword>
<comment type="catalytic activity">
    <reaction evidence="8">
        <text>L-glutamate + ATP = L-glutamyl 5-phosphate + ADP</text>
        <dbReference type="Rhea" id="RHEA:14877"/>
        <dbReference type="ChEBI" id="CHEBI:29985"/>
        <dbReference type="ChEBI" id="CHEBI:30616"/>
        <dbReference type="ChEBI" id="CHEBI:58274"/>
        <dbReference type="ChEBI" id="CHEBI:456216"/>
        <dbReference type="EC" id="2.7.2.11"/>
    </reaction>
</comment>
<dbReference type="InterPro" id="IPR011529">
    <property type="entry name" value="Glu_5kinase"/>
</dbReference>
<evidence type="ECO:0000256" key="3">
    <source>
        <dbReference type="ARBA" id="ARBA00022650"/>
    </source>
</evidence>
<comment type="pathway">
    <text evidence="8">Amino-acid biosynthesis; L-proline biosynthesis; L-glutamate 5-semialdehyde from L-glutamate: step 1/2.</text>
</comment>
<keyword evidence="7 8" id="KW-0067">ATP-binding</keyword>
<dbReference type="SMART" id="SM00359">
    <property type="entry name" value="PUA"/>
    <property type="match status" value="1"/>
</dbReference>
<dbReference type="SUPFAM" id="SSF53633">
    <property type="entry name" value="Carbamate kinase-like"/>
    <property type="match status" value="1"/>
</dbReference>
<comment type="function">
    <text evidence="8">Catalyzes the transfer of a phosphate group to glutamate to form L-glutamate 5-phosphate.</text>
</comment>
<keyword evidence="11" id="KW-1185">Reference proteome</keyword>
<feature type="binding site" evidence="8">
    <location>
        <begin position="250"/>
        <end position="256"/>
    </location>
    <ligand>
        <name>ATP</name>
        <dbReference type="ChEBI" id="CHEBI:30616"/>
    </ligand>
</feature>
<protein>
    <recommendedName>
        <fullName evidence="8">Glutamate 5-kinase</fullName>
        <ecNumber evidence="8">2.7.2.11</ecNumber>
    </recommendedName>
    <alternativeName>
        <fullName evidence="8">Gamma-glutamyl kinase</fullName>
        <shortName evidence="8">GK</shortName>
    </alternativeName>
</protein>
<dbReference type="Gene3D" id="3.40.1160.10">
    <property type="entry name" value="Acetylglutamate kinase-like"/>
    <property type="match status" value="2"/>
</dbReference>
<dbReference type="GO" id="GO:0003723">
    <property type="term" value="F:RNA binding"/>
    <property type="evidence" value="ECO:0007669"/>
    <property type="project" value="InterPro"/>
</dbReference>
<dbReference type="HAMAP" id="MF_00456">
    <property type="entry name" value="ProB"/>
    <property type="match status" value="1"/>
</dbReference>
<dbReference type="Pfam" id="PF00696">
    <property type="entry name" value="AA_kinase"/>
    <property type="match status" value="1"/>
</dbReference>
<dbReference type="InterPro" id="IPR001057">
    <property type="entry name" value="Glu/AcGlu_kinase"/>
</dbReference>
<dbReference type="EC" id="2.7.2.11" evidence="8"/>
<evidence type="ECO:0000256" key="4">
    <source>
        <dbReference type="ARBA" id="ARBA00022679"/>
    </source>
</evidence>
<dbReference type="InterPro" id="IPR001048">
    <property type="entry name" value="Asp/Glu/Uridylate_kinase"/>
</dbReference>
<dbReference type="Pfam" id="PF01472">
    <property type="entry name" value="PUA"/>
    <property type="match status" value="1"/>
</dbReference>
<dbReference type="Proteomes" id="UP000545037">
    <property type="component" value="Unassembled WGS sequence"/>
</dbReference>
<evidence type="ECO:0000259" key="9">
    <source>
        <dbReference type="SMART" id="SM00359"/>
    </source>
</evidence>
<dbReference type="InterPro" id="IPR002478">
    <property type="entry name" value="PUA"/>
</dbReference>
<dbReference type="AlphaFoldDB" id="A0A7W9CKA9"/>
<comment type="similarity">
    <text evidence="8">Belongs to the glutamate 5-kinase family.</text>
</comment>